<name>A0A177WB37_BATDL</name>
<dbReference type="AlphaFoldDB" id="A0A177WB37"/>
<gene>
    <name evidence="1" type="ORF">BDEG_21008</name>
</gene>
<dbReference type="STRING" id="403673.A0A177WB37"/>
<dbReference type="PANTHER" id="PTHR32215">
    <property type="entry name" value="CILIA- AND FLAGELLA-ASSOCIATED PROTEIN 57"/>
    <property type="match status" value="1"/>
</dbReference>
<dbReference type="Gene3D" id="2.130.10.10">
    <property type="entry name" value="YVTN repeat-like/Quinoprotein amine dehydrogenase"/>
    <property type="match status" value="1"/>
</dbReference>
<dbReference type="Proteomes" id="UP000077115">
    <property type="component" value="Unassembled WGS sequence"/>
</dbReference>
<proteinExistence type="predicted"/>
<dbReference type="VEuPathDB" id="FungiDB:BDEG_21008"/>
<sequence length="108" mass="12001">MSIAAVTHKYVFGLKGDVNNNIAYLDEQTIVYPAGSNVILYNTENKSQRFIQAIDKSEGMTAMAVGGIKRFLAIAERGEKPTCTIYDLHSLRRRKTLTLSDMESKASI</sequence>
<dbReference type="EMBL" id="DS022300">
    <property type="protein sequence ID" value="OAJ36904.1"/>
    <property type="molecule type" value="Genomic_DNA"/>
</dbReference>
<dbReference type="PANTHER" id="PTHR32215:SF0">
    <property type="entry name" value="CILIA- AND FLAGELLA-ASSOCIATED PROTEIN 57"/>
    <property type="match status" value="1"/>
</dbReference>
<accession>A0A177WB37</accession>
<evidence type="ECO:0000313" key="2">
    <source>
        <dbReference type="Proteomes" id="UP000077115"/>
    </source>
</evidence>
<organism evidence="1 2">
    <name type="scientific">Batrachochytrium dendrobatidis (strain JEL423)</name>
    <dbReference type="NCBI Taxonomy" id="403673"/>
    <lineage>
        <taxon>Eukaryota</taxon>
        <taxon>Fungi</taxon>
        <taxon>Fungi incertae sedis</taxon>
        <taxon>Chytridiomycota</taxon>
        <taxon>Chytridiomycota incertae sedis</taxon>
        <taxon>Chytridiomycetes</taxon>
        <taxon>Rhizophydiales</taxon>
        <taxon>Rhizophydiales incertae sedis</taxon>
        <taxon>Batrachochytrium</taxon>
    </lineage>
</organism>
<reference evidence="1 2" key="2">
    <citation type="submission" date="2016-05" db="EMBL/GenBank/DDBJ databases">
        <title>Lineage-specific infection strategies underlie the spectrum of fungal disease in amphibians.</title>
        <authorList>
            <person name="Cuomo C.A."/>
            <person name="Farrer R.A."/>
            <person name="James T."/>
            <person name="Longcore J."/>
            <person name="Birren B."/>
        </authorList>
    </citation>
    <scope>NUCLEOTIDE SEQUENCE [LARGE SCALE GENOMIC DNA]</scope>
    <source>
        <strain evidence="1 2">JEL423</strain>
    </source>
</reference>
<reference evidence="1 2" key="1">
    <citation type="submission" date="2006-10" db="EMBL/GenBank/DDBJ databases">
        <title>The Genome Sequence of Batrachochytrium dendrobatidis JEL423.</title>
        <authorList>
            <consortium name="The Broad Institute Genome Sequencing Platform"/>
            <person name="Birren B."/>
            <person name="Lander E."/>
            <person name="Galagan J."/>
            <person name="Cuomo C."/>
            <person name="Devon K."/>
            <person name="Jaffe D."/>
            <person name="Butler J."/>
            <person name="Alvarez P."/>
            <person name="Gnerre S."/>
            <person name="Grabherr M."/>
            <person name="Kleber M."/>
            <person name="Mauceli E."/>
            <person name="Brockman W."/>
            <person name="Young S."/>
            <person name="LaButti K."/>
            <person name="Sykes S."/>
            <person name="DeCaprio D."/>
            <person name="Crawford M."/>
            <person name="Koehrsen M."/>
            <person name="Engels R."/>
            <person name="Montgomery P."/>
            <person name="Pearson M."/>
            <person name="Howarth C."/>
            <person name="Larson L."/>
            <person name="White J."/>
            <person name="O'Leary S."/>
            <person name="Kodira C."/>
            <person name="Zeng Q."/>
            <person name="Yandava C."/>
            <person name="Alvarado L."/>
            <person name="Longcore J."/>
            <person name="James T."/>
        </authorList>
    </citation>
    <scope>NUCLEOTIDE SEQUENCE [LARGE SCALE GENOMIC DNA]</scope>
    <source>
        <strain evidence="1 2">JEL423</strain>
    </source>
</reference>
<evidence type="ECO:0000313" key="1">
    <source>
        <dbReference type="EMBL" id="OAJ36904.1"/>
    </source>
</evidence>
<dbReference type="InterPro" id="IPR015943">
    <property type="entry name" value="WD40/YVTN_repeat-like_dom_sf"/>
</dbReference>
<protein>
    <submittedName>
        <fullName evidence="1">Uncharacterized protein</fullName>
    </submittedName>
</protein>
<dbReference type="OrthoDB" id="10251741at2759"/>
<dbReference type="InterPro" id="IPR052993">
    <property type="entry name" value="CFA-57"/>
</dbReference>